<dbReference type="RefSeq" id="WP_354025708.1">
    <property type="nucleotide sequence ID" value="NZ_JBEPSJ010000004.1"/>
</dbReference>
<feature type="transmembrane region" description="Helical" evidence="1">
    <location>
        <begin position="61"/>
        <end position="80"/>
    </location>
</feature>
<gene>
    <name evidence="2" type="ORF">ABIE21_003066</name>
</gene>
<evidence type="ECO:0000256" key="1">
    <source>
        <dbReference type="SAM" id="Phobius"/>
    </source>
</evidence>
<feature type="transmembrane region" description="Helical" evidence="1">
    <location>
        <begin position="138"/>
        <end position="156"/>
    </location>
</feature>
<feature type="transmembrane region" description="Helical" evidence="1">
    <location>
        <begin position="35"/>
        <end position="54"/>
    </location>
</feature>
<keyword evidence="1" id="KW-0472">Membrane</keyword>
<organism evidence="2 3">
    <name type="scientific">Conyzicola nivalis</name>
    <dbReference type="NCBI Taxonomy" id="1477021"/>
    <lineage>
        <taxon>Bacteria</taxon>
        <taxon>Bacillati</taxon>
        <taxon>Actinomycetota</taxon>
        <taxon>Actinomycetes</taxon>
        <taxon>Micrococcales</taxon>
        <taxon>Microbacteriaceae</taxon>
        <taxon>Conyzicola</taxon>
    </lineage>
</organism>
<name>A0ABV2QRG2_9MICO</name>
<sequence>MNIGVPRFIIVGIGALFSIYHVVLGTIMLDIPESAVPVVVAMAIYLIATAISLVRWGPARMPIWMAAFNVAIVVALPLLVTSELDPDRPGGNGYATWYVAAVGTLMTITSTRRRQMFAWAGIAFLVVQTVVWDGPGALIALGVIGSASWVAISNVLSRSIAKASKDARRFAFAEREAADWQAAQEAHVFERQFRLGQTSSMALPMLRRIEQSGGDLTEEERLECLHLEGAIRDEIRGRKLLNNAVREQVMVARRRGAIVTLLDEGGMDTLAEPARERVLNQLAEALRGSAADKIIVRTANEGSDTAVTVVGLRSTSDVDGADALDDEDDEVDLWLEIPKS</sequence>
<reference evidence="2 3" key="1">
    <citation type="submission" date="2024-06" db="EMBL/GenBank/DDBJ databases">
        <title>Sorghum-associated microbial communities from plants grown in Nebraska, USA.</title>
        <authorList>
            <person name="Schachtman D."/>
        </authorList>
    </citation>
    <scope>NUCLEOTIDE SEQUENCE [LARGE SCALE GENOMIC DNA]</scope>
    <source>
        <strain evidence="2 3">2857</strain>
    </source>
</reference>
<protein>
    <submittedName>
        <fullName evidence="2">Uncharacterized protein</fullName>
    </submittedName>
</protein>
<keyword evidence="3" id="KW-1185">Reference proteome</keyword>
<proteinExistence type="predicted"/>
<keyword evidence="1" id="KW-1133">Transmembrane helix</keyword>
<accession>A0ABV2QRG2</accession>
<feature type="transmembrane region" description="Helical" evidence="1">
    <location>
        <begin position="7"/>
        <end position="29"/>
    </location>
</feature>
<dbReference type="Proteomes" id="UP001549257">
    <property type="component" value="Unassembled WGS sequence"/>
</dbReference>
<keyword evidence="1" id="KW-0812">Transmembrane</keyword>
<comment type="caution">
    <text evidence="2">The sequence shown here is derived from an EMBL/GenBank/DDBJ whole genome shotgun (WGS) entry which is preliminary data.</text>
</comment>
<dbReference type="EMBL" id="JBEPSJ010000004">
    <property type="protein sequence ID" value="MET4583540.1"/>
    <property type="molecule type" value="Genomic_DNA"/>
</dbReference>
<feature type="transmembrane region" description="Helical" evidence="1">
    <location>
        <begin position="92"/>
        <end position="109"/>
    </location>
</feature>
<evidence type="ECO:0000313" key="2">
    <source>
        <dbReference type="EMBL" id="MET4583540.1"/>
    </source>
</evidence>
<feature type="transmembrane region" description="Helical" evidence="1">
    <location>
        <begin position="116"/>
        <end position="132"/>
    </location>
</feature>
<evidence type="ECO:0000313" key="3">
    <source>
        <dbReference type="Proteomes" id="UP001549257"/>
    </source>
</evidence>